<dbReference type="InterPro" id="IPR015927">
    <property type="entry name" value="Peptidase_S24_S26A/B/C"/>
</dbReference>
<dbReference type="PROSITE" id="PS50943">
    <property type="entry name" value="HTH_CROC1"/>
    <property type="match status" value="1"/>
</dbReference>
<dbReference type="Proteomes" id="UP001372714">
    <property type="component" value="Chromosome"/>
</dbReference>
<dbReference type="Gene3D" id="1.10.260.40">
    <property type="entry name" value="lambda repressor-like DNA-binding domains"/>
    <property type="match status" value="1"/>
</dbReference>
<proteinExistence type="predicted"/>
<dbReference type="PANTHER" id="PTHR40661:SF2">
    <property type="entry name" value="HTH-TYPE TRANSCRIPTIONAL REGULATOR PRTR"/>
    <property type="match status" value="1"/>
</dbReference>
<dbReference type="InterPro" id="IPR001387">
    <property type="entry name" value="Cro/C1-type_HTH"/>
</dbReference>
<keyword evidence="2" id="KW-0238">DNA-binding</keyword>
<dbReference type="SUPFAM" id="SSF47413">
    <property type="entry name" value="lambda repressor-like DNA-binding domains"/>
    <property type="match status" value="1"/>
</dbReference>
<gene>
    <name evidence="5" type="ORF">V6W80_17265</name>
</gene>
<reference evidence="5 6" key="1">
    <citation type="submission" date="2024-02" db="EMBL/GenBank/DDBJ databases">
        <title>The whole genome sequence of Pseudomonas benzopyrenica MLY92.</title>
        <authorList>
            <person name="Liu Y."/>
        </authorList>
    </citation>
    <scope>NUCLEOTIDE SEQUENCE [LARGE SCALE GENOMIC DNA]</scope>
    <source>
        <strain evidence="5 6">MLY92</strain>
    </source>
</reference>
<dbReference type="InterPro" id="IPR036286">
    <property type="entry name" value="LexA/Signal_pep-like_sf"/>
</dbReference>
<evidence type="ECO:0000256" key="3">
    <source>
        <dbReference type="ARBA" id="ARBA00023163"/>
    </source>
</evidence>
<keyword evidence="1" id="KW-0805">Transcription regulation</keyword>
<organism evidence="5 6">
    <name type="scientific">Pseudomonas benzopyrenica</name>
    <dbReference type="NCBI Taxonomy" id="2993566"/>
    <lineage>
        <taxon>Bacteria</taxon>
        <taxon>Pseudomonadati</taxon>
        <taxon>Pseudomonadota</taxon>
        <taxon>Gammaproteobacteria</taxon>
        <taxon>Pseudomonadales</taxon>
        <taxon>Pseudomonadaceae</taxon>
        <taxon>Pseudomonas</taxon>
    </lineage>
</organism>
<dbReference type="PANTHER" id="PTHR40661">
    <property type="match status" value="1"/>
</dbReference>
<dbReference type="Pfam" id="PF00717">
    <property type="entry name" value="Peptidase_S24"/>
    <property type="match status" value="1"/>
</dbReference>
<evidence type="ECO:0000256" key="1">
    <source>
        <dbReference type="ARBA" id="ARBA00023015"/>
    </source>
</evidence>
<accession>A0ABZ2FKU5</accession>
<keyword evidence="6" id="KW-1185">Reference proteome</keyword>
<keyword evidence="3" id="KW-0804">Transcription</keyword>
<evidence type="ECO:0000313" key="5">
    <source>
        <dbReference type="EMBL" id="WWM65458.1"/>
    </source>
</evidence>
<dbReference type="CDD" id="cd06529">
    <property type="entry name" value="S24_LexA-like"/>
    <property type="match status" value="1"/>
</dbReference>
<dbReference type="SMART" id="SM00530">
    <property type="entry name" value="HTH_XRE"/>
    <property type="match status" value="1"/>
</dbReference>
<dbReference type="Pfam" id="PF01381">
    <property type="entry name" value="HTH_3"/>
    <property type="match status" value="1"/>
</dbReference>
<evidence type="ECO:0000313" key="6">
    <source>
        <dbReference type="Proteomes" id="UP001372714"/>
    </source>
</evidence>
<evidence type="ECO:0000259" key="4">
    <source>
        <dbReference type="PROSITE" id="PS50943"/>
    </source>
</evidence>
<dbReference type="EMBL" id="CP145723">
    <property type="protein sequence ID" value="WWM65458.1"/>
    <property type="molecule type" value="Genomic_DNA"/>
</dbReference>
<evidence type="ECO:0000256" key="2">
    <source>
        <dbReference type="ARBA" id="ARBA00023125"/>
    </source>
</evidence>
<dbReference type="InterPro" id="IPR010982">
    <property type="entry name" value="Lambda_DNA-bd_dom_sf"/>
</dbReference>
<dbReference type="SUPFAM" id="SSF51306">
    <property type="entry name" value="LexA/Signal peptidase"/>
    <property type="match status" value="1"/>
</dbReference>
<feature type="domain" description="HTH cro/C1-type" evidence="4">
    <location>
        <begin position="7"/>
        <end position="61"/>
    </location>
</feature>
<dbReference type="InterPro" id="IPR039418">
    <property type="entry name" value="LexA-like"/>
</dbReference>
<name>A0ABZ2FKU5_9PSED</name>
<dbReference type="CDD" id="cd00093">
    <property type="entry name" value="HTH_XRE"/>
    <property type="match status" value="1"/>
</dbReference>
<sequence>MEFKDRLARRMTEKGLAATDLARLTGVSKATVSFWVNGTNGAKGKNLLALAKALDCSPDWLAYGEGSADRDRPKSEATILGPISAWDDDTPLDDDEVEIPLLKDVRVSGGPGIVAEDLDSGRCVRMGKSSLRERGVQFSNAICVTVSGNSMEPALPDGSTVGVNMHITTIKDGKVYVIKHDGELRVKQVYRLPGGGIRLRSFNRAEHADEDYTPTEMAEKDISILGKVFWSSAFWD</sequence>
<dbReference type="Gene3D" id="2.10.109.10">
    <property type="entry name" value="Umud Fragment, subunit A"/>
    <property type="match status" value="1"/>
</dbReference>
<dbReference type="RefSeq" id="WP_338544923.1">
    <property type="nucleotide sequence ID" value="NZ_CP145723.1"/>
</dbReference>
<protein>
    <submittedName>
        <fullName evidence="5">Helix-turn-helix transcriptional regulator</fullName>
    </submittedName>
</protein>